<dbReference type="Proteomes" id="UP001281614">
    <property type="component" value="Unassembled WGS sequence"/>
</dbReference>
<reference evidence="1" key="1">
    <citation type="submission" date="2023-02" db="EMBL/GenBank/DDBJ databases">
        <title>Colletotrichum kahawae CIFC_Que2 genome sequencing and assembly.</title>
        <authorList>
            <person name="Baroncelli R."/>
        </authorList>
    </citation>
    <scope>NUCLEOTIDE SEQUENCE</scope>
    <source>
        <strain evidence="1">CIFC_Que2</strain>
    </source>
</reference>
<evidence type="ECO:0000313" key="2">
    <source>
        <dbReference type="Proteomes" id="UP001281614"/>
    </source>
</evidence>
<evidence type="ECO:0000313" key="1">
    <source>
        <dbReference type="EMBL" id="KAK2770103.1"/>
    </source>
</evidence>
<gene>
    <name evidence="1" type="ORF">CKAH01_04446</name>
</gene>
<organism evidence="1 2">
    <name type="scientific">Colletotrichum kahawae</name>
    <name type="common">Coffee berry disease fungus</name>
    <dbReference type="NCBI Taxonomy" id="34407"/>
    <lineage>
        <taxon>Eukaryota</taxon>
        <taxon>Fungi</taxon>
        <taxon>Dikarya</taxon>
        <taxon>Ascomycota</taxon>
        <taxon>Pezizomycotina</taxon>
        <taxon>Sordariomycetes</taxon>
        <taxon>Hypocreomycetidae</taxon>
        <taxon>Glomerellales</taxon>
        <taxon>Glomerellaceae</taxon>
        <taxon>Colletotrichum</taxon>
        <taxon>Colletotrichum gloeosporioides species complex</taxon>
    </lineage>
</organism>
<dbReference type="EMBL" id="VYYT01000101">
    <property type="protein sequence ID" value="KAK2770103.1"/>
    <property type="molecule type" value="Genomic_DNA"/>
</dbReference>
<comment type="caution">
    <text evidence="1">The sequence shown here is derived from an EMBL/GenBank/DDBJ whole genome shotgun (WGS) entry which is preliminary data.</text>
</comment>
<proteinExistence type="predicted"/>
<dbReference type="AlphaFoldDB" id="A0AAD9YJ22"/>
<accession>A0AAD9YJ22</accession>
<protein>
    <submittedName>
        <fullName evidence="1">Uncharacterized protein</fullName>
    </submittedName>
</protein>
<keyword evidence="2" id="KW-1185">Reference proteome</keyword>
<name>A0AAD9YJ22_COLKA</name>
<sequence length="146" mass="16844">MKLNTLTTGLVTVKLAMGNMLFGPSYQNVSSDVLLPGNNPRQNQDEWDLRNKDLESKKSMIREYSACQMNCATLAYACYIVVEKEWVTKCCIPPKARACYFAFEECQATCAYPIRFESKYWDREDIQAACNRLHHRCDDGDYTEEL</sequence>